<proteinExistence type="evidence at transcript level"/>
<evidence type="ECO:0000313" key="2">
    <source>
        <dbReference type="EMBL" id="AEB96453.1"/>
    </source>
</evidence>
<name>F5GTQ5_SIMGU</name>
<reference evidence="2" key="1">
    <citation type="journal article" date="2011" name="BMC Genomics">
        <title>An insight into the sialome of Simulium guianense (DIPTERA:SIMulIIDAE), the main vector of River Blindness Disease in Brazil.</title>
        <authorList>
            <person name="Chagas A.C."/>
            <person name="Calvo E."/>
            <person name="Pimenta P.F."/>
            <person name="Ribeiro J.M."/>
        </authorList>
    </citation>
    <scope>NUCLEOTIDE SEQUENCE</scope>
    <source>
        <tissue evidence="2">Salivary gland</tissue>
    </source>
</reference>
<keyword evidence="1" id="KW-0732">Signal</keyword>
<sequence>MAKFLRPCLVLFFVLLVVAYSDGSLKTIAKQIMNIKKMTSGLKPKVNVKPNIVAKPQLQPKSGIKVNIGEQRMESLPKINKLLGEMPG</sequence>
<protein>
    <submittedName>
        <fullName evidence="2">Hypothetical secreted simulium specific peptide</fullName>
    </submittedName>
</protein>
<accession>F5GTQ5</accession>
<evidence type="ECO:0000256" key="1">
    <source>
        <dbReference type="SAM" id="SignalP"/>
    </source>
</evidence>
<feature type="chain" id="PRO_5003327412" evidence="1">
    <location>
        <begin position="24"/>
        <end position="88"/>
    </location>
</feature>
<dbReference type="EMBL" id="JI626218">
    <property type="protein sequence ID" value="AEB96453.1"/>
    <property type="molecule type" value="mRNA"/>
</dbReference>
<feature type="signal peptide" evidence="1">
    <location>
        <begin position="1"/>
        <end position="23"/>
    </location>
</feature>
<dbReference type="AlphaFoldDB" id="F5GTQ5"/>
<organism evidence="2">
    <name type="scientific">Simulium guianense</name>
    <name type="common">Black fly</name>
    <dbReference type="NCBI Taxonomy" id="445764"/>
    <lineage>
        <taxon>Eukaryota</taxon>
        <taxon>Metazoa</taxon>
        <taxon>Ecdysozoa</taxon>
        <taxon>Arthropoda</taxon>
        <taxon>Hexapoda</taxon>
        <taxon>Insecta</taxon>
        <taxon>Pterygota</taxon>
        <taxon>Neoptera</taxon>
        <taxon>Endopterygota</taxon>
        <taxon>Diptera</taxon>
        <taxon>Nematocera</taxon>
        <taxon>Chironomoidea</taxon>
        <taxon>Simuliidae</taxon>
        <taxon>Simulium</taxon>
    </lineage>
</organism>